<accession>A0A414FRH0</accession>
<proteinExistence type="predicted"/>
<evidence type="ECO:0000313" key="2">
    <source>
        <dbReference type="Proteomes" id="UP000284689"/>
    </source>
</evidence>
<dbReference type="InterPro" id="IPR029062">
    <property type="entry name" value="Class_I_gatase-like"/>
</dbReference>
<sequence>MTGLDITQYWHTGKTLPLAYYEHSPKIPLNLKNDNGYNVLLDVAHQCDFATMWQLPPRLHKLGYRAHASHAALNSVLSDEGVSRRRVPYDLKNGIRPFAWCPNLKYNVVVTDQTIPGAQPYTGREIASLKAFVEKGGGLVIMAHPVSEDRKQDWSLNTLLKVFDTELGANVQEGNLKATSFVPTDSWTVDERYEGKSVQMRRVFGRGRVIVFGNASRFDYTGKDAELPANKVINELVANTLEWLCREQQPVGGFFPARTGGGGDIYPEKEVNADGIVVYYAENQIIPLLNVITAEFPKITRQIYEWYPSKPTSEPMYLLLCAGNGGGWAVNAFKPKENGIISLNPDGIISIYAHELAHTMKGPVNDKGETAGVPPIPNSGEAHAGWFQGKINAMYNSDLLSKPNRYCDKVFKEAYFKDIDFTKYYENEALRERFGKTKDWNKTWYIWQRLDDTYGPTWYTRWKWIQHTRWQETPQYKLTWEEMVEDMSIAVGQDLFPFMKQCGIQLSRDQIGIIIFRDKKIRLPPARIEVTFPGPVRLEAIVDYKKELK</sequence>
<dbReference type="EMBL" id="QSJD01000002">
    <property type="protein sequence ID" value="RHD53308.1"/>
    <property type="molecule type" value="Genomic_DNA"/>
</dbReference>
<organism evidence="1 2">
    <name type="scientific">Bacteroides caccae</name>
    <dbReference type="NCBI Taxonomy" id="47678"/>
    <lineage>
        <taxon>Bacteria</taxon>
        <taxon>Pseudomonadati</taxon>
        <taxon>Bacteroidota</taxon>
        <taxon>Bacteroidia</taxon>
        <taxon>Bacteroidales</taxon>
        <taxon>Bacteroidaceae</taxon>
        <taxon>Bacteroides</taxon>
    </lineage>
</organism>
<comment type="caution">
    <text evidence="1">The sequence shown here is derived from an EMBL/GenBank/DDBJ whole genome shotgun (WGS) entry which is preliminary data.</text>
</comment>
<evidence type="ECO:0000313" key="1">
    <source>
        <dbReference type="EMBL" id="RHD53308.1"/>
    </source>
</evidence>
<reference evidence="1 2" key="1">
    <citation type="submission" date="2018-08" db="EMBL/GenBank/DDBJ databases">
        <title>A genome reference for cultivated species of the human gut microbiota.</title>
        <authorList>
            <person name="Zou Y."/>
            <person name="Xue W."/>
            <person name="Luo G."/>
        </authorList>
    </citation>
    <scope>NUCLEOTIDE SEQUENCE [LARGE SCALE GENOMIC DNA]</scope>
    <source>
        <strain evidence="1 2">AM31-16AC</strain>
    </source>
</reference>
<dbReference type="SUPFAM" id="SSF52317">
    <property type="entry name" value="Class I glutamine amidotransferase-like"/>
    <property type="match status" value="1"/>
</dbReference>
<protein>
    <submittedName>
        <fullName evidence="1">Uncharacterized protein</fullName>
    </submittedName>
</protein>
<dbReference type="Proteomes" id="UP000284689">
    <property type="component" value="Unassembled WGS sequence"/>
</dbReference>
<dbReference type="AlphaFoldDB" id="A0A414FRH0"/>
<gene>
    <name evidence="1" type="ORF">DW794_01960</name>
</gene>
<name>A0A414FRH0_9BACE</name>